<evidence type="ECO:0000313" key="4">
    <source>
        <dbReference type="Proteomes" id="UP001149074"/>
    </source>
</evidence>
<accession>A0A9W9EI84</accession>
<keyword evidence="4" id="KW-1185">Reference proteome</keyword>
<dbReference type="RefSeq" id="XP_056468718.1">
    <property type="nucleotide sequence ID" value="XM_056623730.1"/>
</dbReference>
<dbReference type="GeneID" id="81362709"/>
<feature type="compositionally biased region" description="Gly residues" evidence="1">
    <location>
        <begin position="61"/>
        <end position="86"/>
    </location>
</feature>
<organism evidence="3 4">
    <name type="scientific">Penicillium argentinense</name>
    <dbReference type="NCBI Taxonomy" id="1131581"/>
    <lineage>
        <taxon>Eukaryota</taxon>
        <taxon>Fungi</taxon>
        <taxon>Dikarya</taxon>
        <taxon>Ascomycota</taxon>
        <taxon>Pezizomycotina</taxon>
        <taxon>Eurotiomycetes</taxon>
        <taxon>Eurotiomycetidae</taxon>
        <taxon>Eurotiales</taxon>
        <taxon>Aspergillaceae</taxon>
        <taxon>Penicillium</taxon>
    </lineage>
</organism>
<reference evidence="3" key="2">
    <citation type="journal article" date="2023" name="IMA Fungus">
        <title>Comparative genomic study of the Penicillium genus elucidates a diverse pangenome and 15 lateral gene transfer events.</title>
        <authorList>
            <person name="Petersen C."/>
            <person name="Sorensen T."/>
            <person name="Nielsen M.R."/>
            <person name="Sondergaard T.E."/>
            <person name="Sorensen J.L."/>
            <person name="Fitzpatrick D.A."/>
            <person name="Frisvad J.C."/>
            <person name="Nielsen K.L."/>
        </authorList>
    </citation>
    <scope>NUCLEOTIDE SEQUENCE</scope>
    <source>
        <strain evidence="3">IBT 30761</strain>
    </source>
</reference>
<name>A0A9W9EI84_9EURO</name>
<evidence type="ECO:0000256" key="2">
    <source>
        <dbReference type="SAM" id="SignalP"/>
    </source>
</evidence>
<reference evidence="3" key="1">
    <citation type="submission" date="2022-11" db="EMBL/GenBank/DDBJ databases">
        <authorList>
            <person name="Petersen C."/>
        </authorList>
    </citation>
    <scope>NUCLEOTIDE SEQUENCE</scope>
    <source>
        <strain evidence="3">IBT 30761</strain>
    </source>
</reference>
<proteinExistence type="predicted"/>
<dbReference type="Proteomes" id="UP001149074">
    <property type="component" value="Unassembled WGS sequence"/>
</dbReference>
<keyword evidence="2" id="KW-0732">Signal</keyword>
<evidence type="ECO:0000313" key="3">
    <source>
        <dbReference type="EMBL" id="KAJ5082196.1"/>
    </source>
</evidence>
<gene>
    <name evidence="3" type="ORF">N7532_011239</name>
</gene>
<sequence>MPSRKELLALYTLLLQVVARPAPGDGWGSPEDYSQGALELLYSEVYYLAPTQAPADSTEQYGGGGGGKGGPGGPGGEHGGGDGSGYPGPSVTVTPDCPAAPTTTVTITTDDSEKGAATVTVTSPGETVTSTITSPAETITDTISDCTAATTDKSFVNTATETETLTYTISSCTATTTDYATVTADGSTITSTVTTADPTETETTTVTHAAETVTAPASTETQTQTVTETTTDTTTLTDHQIIIQTATTTETKTLEVTSTVTSDDCSETGTNGSDSLGYGSCSDPTIKWEYGLDGRTDYSYTTNNQKDFSFGSSPTIGAPDDLICNRLRSPCNAPQETIDKCYETKDAVANLSGQEAADVWNSMMT</sequence>
<protein>
    <submittedName>
        <fullName evidence="3">Uncharacterized protein</fullName>
    </submittedName>
</protein>
<comment type="caution">
    <text evidence="3">The sequence shown here is derived from an EMBL/GenBank/DDBJ whole genome shotgun (WGS) entry which is preliminary data.</text>
</comment>
<dbReference type="EMBL" id="JAPQKI010000011">
    <property type="protein sequence ID" value="KAJ5082196.1"/>
    <property type="molecule type" value="Genomic_DNA"/>
</dbReference>
<feature type="signal peptide" evidence="2">
    <location>
        <begin position="1"/>
        <end position="19"/>
    </location>
</feature>
<feature type="chain" id="PRO_5040756403" evidence="2">
    <location>
        <begin position="20"/>
        <end position="365"/>
    </location>
</feature>
<dbReference type="AlphaFoldDB" id="A0A9W9EI84"/>
<evidence type="ECO:0000256" key="1">
    <source>
        <dbReference type="SAM" id="MobiDB-lite"/>
    </source>
</evidence>
<dbReference type="OrthoDB" id="2153847at2759"/>
<feature type="region of interest" description="Disordered" evidence="1">
    <location>
        <begin position="54"/>
        <end position="91"/>
    </location>
</feature>